<evidence type="ECO:0000313" key="2">
    <source>
        <dbReference type="EMBL" id="MBB4921065.1"/>
    </source>
</evidence>
<proteinExistence type="predicted"/>
<sequence length="72" mass="7827">MEKSAKKPLGVVSFVLIVGGVSGLLHEWLGWLRLFGFMRFLVPSGYEFLGYGLMIALGVVVGLVSASGRRTR</sequence>
<organism evidence="2 3">
    <name type="scientific">Kitasatospora kifunensis</name>
    <name type="common">Streptomyces kifunensis</name>
    <dbReference type="NCBI Taxonomy" id="58351"/>
    <lineage>
        <taxon>Bacteria</taxon>
        <taxon>Bacillati</taxon>
        <taxon>Actinomycetota</taxon>
        <taxon>Actinomycetes</taxon>
        <taxon>Kitasatosporales</taxon>
        <taxon>Streptomycetaceae</taxon>
        <taxon>Kitasatospora</taxon>
    </lineage>
</organism>
<evidence type="ECO:0000256" key="1">
    <source>
        <dbReference type="SAM" id="Phobius"/>
    </source>
</evidence>
<accession>A0A7W7QWK8</accession>
<feature type="transmembrane region" description="Helical" evidence="1">
    <location>
        <begin position="9"/>
        <end position="28"/>
    </location>
</feature>
<dbReference type="RefSeq" id="WP_184933455.1">
    <property type="nucleotide sequence ID" value="NZ_JACHJV010000001.1"/>
</dbReference>
<protein>
    <submittedName>
        <fullName evidence="2">Fructose-specific phosphotransferase system IIC component</fullName>
    </submittedName>
</protein>
<feature type="transmembrane region" description="Helical" evidence="1">
    <location>
        <begin position="48"/>
        <end position="66"/>
    </location>
</feature>
<dbReference type="EMBL" id="JACHJV010000001">
    <property type="protein sequence ID" value="MBB4921065.1"/>
    <property type="molecule type" value="Genomic_DNA"/>
</dbReference>
<dbReference type="AlphaFoldDB" id="A0A7W7QWK8"/>
<keyword evidence="1" id="KW-0472">Membrane</keyword>
<name>A0A7W7QWK8_KITKI</name>
<evidence type="ECO:0000313" key="3">
    <source>
        <dbReference type="Proteomes" id="UP000540506"/>
    </source>
</evidence>
<keyword evidence="2" id="KW-0808">Transferase</keyword>
<keyword evidence="1" id="KW-1133">Transmembrane helix</keyword>
<keyword evidence="3" id="KW-1185">Reference proteome</keyword>
<dbReference type="GO" id="GO:0016740">
    <property type="term" value="F:transferase activity"/>
    <property type="evidence" value="ECO:0007669"/>
    <property type="project" value="UniProtKB-KW"/>
</dbReference>
<dbReference type="Proteomes" id="UP000540506">
    <property type="component" value="Unassembled WGS sequence"/>
</dbReference>
<reference evidence="2 3" key="1">
    <citation type="submission" date="2020-08" db="EMBL/GenBank/DDBJ databases">
        <title>Sequencing the genomes of 1000 actinobacteria strains.</title>
        <authorList>
            <person name="Klenk H.-P."/>
        </authorList>
    </citation>
    <scope>NUCLEOTIDE SEQUENCE [LARGE SCALE GENOMIC DNA]</scope>
    <source>
        <strain evidence="2 3">DSM 41654</strain>
    </source>
</reference>
<gene>
    <name evidence="2" type="ORF">FHR34_000058</name>
</gene>
<comment type="caution">
    <text evidence="2">The sequence shown here is derived from an EMBL/GenBank/DDBJ whole genome shotgun (WGS) entry which is preliminary data.</text>
</comment>
<keyword evidence="1" id="KW-0812">Transmembrane</keyword>